<dbReference type="EMBL" id="ML213604">
    <property type="protein sequence ID" value="TFK38286.1"/>
    <property type="molecule type" value="Genomic_DNA"/>
</dbReference>
<evidence type="ECO:0000313" key="1">
    <source>
        <dbReference type="EMBL" id="TFK38286.1"/>
    </source>
</evidence>
<dbReference type="OrthoDB" id="432970at2759"/>
<evidence type="ECO:0000313" key="2">
    <source>
        <dbReference type="Proteomes" id="UP000308652"/>
    </source>
</evidence>
<protein>
    <submittedName>
        <fullName evidence="1">Uncharacterized protein</fullName>
    </submittedName>
</protein>
<dbReference type="AlphaFoldDB" id="A0A5C3M1T3"/>
<gene>
    <name evidence="1" type="ORF">BDQ12DRAFT_723622</name>
</gene>
<organism evidence="1 2">
    <name type="scientific">Crucibulum laeve</name>
    <dbReference type="NCBI Taxonomy" id="68775"/>
    <lineage>
        <taxon>Eukaryota</taxon>
        <taxon>Fungi</taxon>
        <taxon>Dikarya</taxon>
        <taxon>Basidiomycota</taxon>
        <taxon>Agaricomycotina</taxon>
        <taxon>Agaricomycetes</taxon>
        <taxon>Agaricomycetidae</taxon>
        <taxon>Agaricales</taxon>
        <taxon>Agaricineae</taxon>
        <taxon>Nidulariaceae</taxon>
        <taxon>Crucibulum</taxon>
    </lineage>
</organism>
<accession>A0A5C3M1T3</accession>
<name>A0A5C3M1T3_9AGAR</name>
<keyword evidence="2" id="KW-1185">Reference proteome</keyword>
<dbReference type="Proteomes" id="UP000308652">
    <property type="component" value="Unassembled WGS sequence"/>
</dbReference>
<proteinExistence type="predicted"/>
<sequence length="215" mass="24293">MPPLHDPHDTIIRKVLLYATDAEQPCLVSKEFSEAASEVNPFSIYTTSVDLRSNYGKYIHTTRAQTFNMENQELKHNEGEYIFYFNMSVDLPINRCTARVAGVDLDQPTLKDILRGDVVVVKTEEWPGPLVVGGGAHMNYLDVHLSCAPACGLVIKEFYKSNQLGKTLEDDLYFHRRSVKQDRHMRWLLEMTGLGIPLPTPHNLGGDSTEDKARS</sequence>
<reference evidence="1 2" key="1">
    <citation type="journal article" date="2019" name="Nat. Ecol. Evol.">
        <title>Megaphylogeny resolves global patterns of mushroom evolution.</title>
        <authorList>
            <person name="Varga T."/>
            <person name="Krizsan K."/>
            <person name="Foldi C."/>
            <person name="Dima B."/>
            <person name="Sanchez-Garcia M."/>
            <person name="Sanchez-Ramirez S."/>
            <person name="Szollosi G.J."/>
            <person name="Szarkandi J.G."/>
            <person name="Papp V."/>
            <person name="Albert L."/>
            <person name="Andreopoulos W."/>
            <person name="Angelini C."/>
            <person name="Antonin V."/>
            <person name="Barry K.W."/>
            <person name="Bougher N.L."/>
            <person name="Buchanan P."/>
            <person name="Buyck B."/>
            <person name="Bense V."/>
            <person name="Catcheside P."/>
            <person name="Chovatia M."/>
            <person name="Cooper J."/>
            <person name="Damon W."/>
            <person name="Desjardin D."/>
            <person name="Finy P."/>
            <person name="Geml J."/>
            <person name="Haridas S."/>
            <person name="Hughes K."/>
            <person name="Justo A."/>
            <person name="Karasinski D."/>
            <person name="Kautmanova I."/>
            <person name="Kiss B."/>
            <person name="Kocsube S."/>
            <person name="Kotiranta H."/>
            <person name="LaButti K.M."/>
            <person name="Lechner B.E."/>
            <person name="Liimatainen K."/>
            <person name="Lipzen A."/>
            <person name="Lukacs Z."/>
            <person name="Mihaltcheva S."/>
            <person name="Morgado L.N."/>
            <person name="Niskanen T."/>
            <person name="Noordeloos M.E."/>
            <person name="Ohm R.A."/>
            <person name="Ortiz-Santana B."/>
            <person name="Ovrebo C."/>
            <person name="Racz N."/>
            <person name="Riley R."/>
            <person name="Savchenko A."/>
            <person name="Shiryaev A."/>
            <person name="Soop K."/>
            <person name="Spirin V."/>
            <person name="Szebenyi C."/>
            <person name="Tomsovsky M."/>
            <person name="Tulloss R.E."/>
            <person name="Uehling J."/>
            <person name="Grigoriev I.V."/>
            <person name="Vagvolgyi C."/>
            <person name="Papp T."/>
            <person name="Martin F.M."/>
            <person name="Miettinen O."/>
            <person name="Hibbett D.S."/>
            <person name="Nagy L.G."/>
        </authorList>
    </citation>
    <scope>NUCLEOTIDE SEQUENCE [LARGE SCALE GENOMIC DNA]</scope>
    <source>
        <strain evidence="1 2">CBS 166.37</strain>
    </source>
</reference>